<evidence type="ECO:0000259" key="2">
    <source>
        <dbReference type="Pfam" id="PF25789"/>
    </source>
</evidence>
<organism evidence="3 4">
    <name type="scientific">Hibiscus sabdariffa</name>
    <name type="common">roselle</name>
    <dbReference type="NCBI Taxonomy" id="183260"/>
    <lineage>
        <taxon>Eukaryota</taxon>
        <taxon>Viridiplantae</taxon>
        <taxon>Streptophyta</taxon>
        <taxon>Embryophyta</taxon>
        <taxon>Tracheophyta</taxon>
        <taxon>Spermatophyta</taxon>
        <taxon>Magnoliopsida</taxon>
        <taxon>eudicotyledons</taxon>
        <taxon>Gunneridae</taxon>
        <taxon>Pentapetalae</taxon>
        <taxon>rosids</taxon>
        <taxon>malvids</taxon>
        <taxon>Malvales</taxon>
        <taxon>Malvaceae</taxon>
        <taxon>Malvoideae</taxon>
        <taxon>Hibiscus</taxon>
    </lineage>
</organism>
<gene>
    <name evidence="3" type="ORF">V6N12_031804</name>
</gene>
<evidence type="ECO:0000313" key="3">
    <source>
        <dbReference type="EMBL" id="KAK8487750.1"/>
    </source>
</evidence>
<feature type="region of interest" description="Disordered" evidence="1">
    <location>
        <begin position="1"/>
        <end position="25"/>
    </location>
</feature>
<keyword evidence="4" id="KW-1185">Reference proteome</keyword>
<dbReference type="Pfam" id="PF25789">
    <property type="entry name" value="TPR_NAA35"/>
    <property type="match status" value="1"/>
</dbReference>
<evidence type="ECO:0000256" key="1">
    <source>
        <dbReference type="SAM" id="MobiDB-lite"/>
    </source>
</evidence>
<reference evidence="3 4" key="1">
    <citation type="journal article" date="2024" name="G3 (Bethesda)">
        <title>Genome assembly of Hibiscus sabdariffa L. provides insights into metabolisms of medicinal natural products.</title>
        <authorList>
            <person name="Kim T."/>
        </authorList>
    </citation>
    <scope>NUCLEOTIDE SEQUENCE [LARGE SCALE GENOMIC DNA]</scope>
    <source>
        <strain evidence="3">TK-2024</strain>
        <tissue evidence="3">Old leaves</tissue>
    </source>
</reference>
<evidence type="ECO:0000313" key="4">
    <source>
        <dbReference type="Proteomes" id="UP001472677"/>
    </source>
</evidence>
<dbReference type="PANTHER" id="PTHR21373">
    <property type="entry name" value="GLUCOSE REPRESSIBLE PROTEIN MAK10"/>
    <property type="match status" value="1"/>
</dbReference>
<name>A0ABR2A3Z6_9ROSI</name>
<feature type="domain" description="NAA35-like TPR repeats" evidence="2">
    <location>
        <begin position="9"/>
        <end position="152"/>
    </location>
</feature>
<accession>A0ABR2A3Z6</accession>
<proteinExistence type="predicted"/>
<dbReference type="InterPro" id="IPR007244">
    <property type="entry name" value="Naa35_N"/>
</dbReference>
<comment type="caution">
    <text evidence="3">The sequence shown here is derived from an EMBL/GenBank/DDBJ whole genome shotgun (WGS) entry which is preliminary data.</text>
</comment>
<dbReference type="PANTHER" id="PTHR21373:SF0">
    <property type="entry name" value="N-ALPHA-ACETYLTRANSFERASE 35, NATC AUXILIARY SUBUNIT"/>
    <property type="match status" value="1"/>
</dbReference>
<sequence length="217" mass="24669">MNGVINQLNGKGKKKKDSPKDLARESRSHRQSCSFNAIYVLLKDLQCSCSLLICSVSFQILAALRNEISVFQSPGPFNTEQEKFVQHFELLQRACIPDHVSYPSYKESTTHACFSTLAMYNYFKDAQRIAKEVKSSFSNDPDRLAELRKLEQRGSRTQQCCSKSHLPVRSSRPAHLRYLRFEPSSISLQLLLSRDLEGCLFLLMISANFETPGLRGI</sequence>
<dbReference type="Proteomes" id="UP001472677">
    <property type="component" value="Unassembled WGS sequence"/>
</dbReference>
<dbReference type="InterPro" id="IPR057982">
    <property type="entry name" value="TPR_NAA35"/>
</dbReference>
<protein>
    <recommendedName>
        <fullName evidence="2">NAA35-like TPR repeats domain-containing protein</fullName>
    </recommendedName>
</protein>
<dbReference type="EMBL" id="JBBPBM010001061">
    <property type="protein sequence ID" value="KAK8487750.1"/>
    <property type="molecule type" value="Genomic_DNA"/>
</dbReference>
<feature type="non-terminal residue" evidence="3">
    <location>
        <position position="217"/>
    </location>
</feature>